<reference evidence="1" key="1">
    <citation type="submission" date="2024-02" db="EMBL/GenBank/DDBJ databases">
        <authorList>
            <consortium name="Clinical and Environmental Microbiology Branch: Whole genome sequencing antimicrobial resistance pathogens in the healthcare setting"/>
        </authorList>
    </citation>
    <scope>NUCLEOTIDE SEQUENCE</scope>
    <source>
        <strain evidence="1">2021DK-00143</strain>
    </source>
</reference>
<protein>
    <submittedName>
        <fullName evidence="1">DUF4926 domain-containing protein</fullName>
    </submittedName>
</protein>
<comment type="caution">
    <text evidence="1">The sequence shown here is derived from an EMBL/GenBank/DDBJ whole genome shotgun (WGS) entry which is preliminary data.</text>
</comment>
<gene>
    <name evidence="1" type="ORF">QEG54_000141</name>
</gene>
<dbReference type="Pfam" id="PF16277">
    <property type="entry name" value="DUF4926"/>
    <property type="match status" value="1"/>
</dbReference>
<dbReference type="AlphaFoldDB" id="A0AAI9DG98"/>
<evidence type="ECO:0000313" key="1">
    <source>
        <dbReference type="EMBL" id="EML1469474.1"/>
    </source>
</evidence>
<dbReference type="InterPro" id="IPR032568">
    <property type="entry name" value="DUF4926"/>
</dbReference>
<organism evidence="1">
    <name type="scientific">Pluralibacter gergoviae</name>
    <name type="common">Enterobacter gergoviae</name>
    <dbReference type="NCBI Taxonomy" id="61647"/>
    <lineage>
        <taxon>Bacteria</taxon>
        <taxon>Pseudomonadati</taxon>
        <taxon>Pseudomonadota</taxon>
        <taxon>Gammaproteobacteria</taxon>
        <taxon>Enterobacterales</taxon>
        <taxon>Enterobacteriaceae</taxon>
        <taxon>Pluralibacter</taxon>
    </lineage>
</organism>
<name>A0AAI9DG98_PLUGE</name>
<accession>A0AAI9DG98</accession>
<dbReference type="EMBL" id="ABLOKC030000001">
    <property type="protein sequence ID" value="EML1469474.1"/>
    <property type="molecule type" value="Genomic_DNA"/>
</dbReference>
<proteinExistence type="predicted"/>
<sequence length="64" mass="7077">MRNELDPVTLAIDLPEEGLKKGMAGAIVIVFTNPYLAYMVEFCDDEGRTIAMPTLTPDQVSDYP</sequence>